<name>X1PLR2_9ZZZZ</name>
<dbReference type="AlphaFoldDB" id="X1PLR2"/>
<proteinExistence type="predicted"/>
<organism evidence="1">
    <name type="scientific">marine sediment metagenome</name>
    <dbReference type="NCBI Taxonomy" id="412755"/>
    <lineage>
        <taxon>unclassified sequences</taxon>
        <taxon>metagenomes</taxon>
        <taxon>ecological metagenomes</taxon>
    </lineage>
</organism>
<dbReference type="EMBL" id="BARV01036741">
    <property type="protein sequence ID" value="GAI56808.1"/>
    <property type="molecule type" value="Genomic_DNA"/>
</dbReference>
<evidence type="ECO:0000313" key="1">
    <source>
        <dbReference type="EMBL" id="GAI56808.1"/>
    </source>
</evidence>
<feature type="non-terminal residue" evidence="1">
    <location>
        <position position="102"/>
    </location>
</feature>
<protein>
    <submittedName>
        <fullName evidence="1">Uncharacterized protein</fullName>
    </submittedName>
</protein>
<gene>
    <name evidence="1" type="ORF">S06H3_57014</name>
</gene>
<comment type="caution">
    <text evidence="1">The sequence shown here is derived from an EMBL/GenBank/DDBJ whole genome shotgun (WGS) entry which is preliminary data.</text>
</comment>
<reference evidence="1" key="1">
    <citation type="journal article" date="2014" name="Front. Microbiol.">
        <title>High frequency of phylogenetically diverse reductive dehalogenase-homologous genes in deep subseafloor sedimentary metagenomes.</title>
        <authorList>
            <person name="Kawai M."/>
            <person name="Futagami T."/>
            <person name="Toyoda A."/>
            <person name="Takaki Y."/>
            <person name="Nishi S."/>
            <person name="Hori S."/>
            <person name="Arai W."/>
            <person name="Tsubouchi T."/>
            <person name="Morono Y."/>
            <person name="Uchiyama I."/>
            <person name="Ito T."/>
            <person name="Fujiyama A."/>
            <person name="Inagaki F."/>
            <person name="Takami H."/>
        </authorList>
    </citation>
    <scope>NUCLEOTIDE SEQUENCE</scope>
    <source>
        <strain evidence="1">Expedition CK06-06</strain>
    </source>
</reference>
<accession>X1PLR2</accession>
<sequence>MRAVAGQKGRITPFFFPFIGPIDTLIVRFGDLLTARLFRQSWYPGIVTEISGPAEGVKETPIPVMSGSEKAKPAREMERLHRMLTEYEAQLTPEQREKLTEE</sequence>